<dbReference type="EMBL" id="JACEFB010000010">
    <property type="protein sequence ID" value="MBA2227061.1"/>
    <property type="molecule type" value="Genomic_DNA"/>
</dbReference>
<dbReference type="InterPro" id="IPR050738">
    <property type="entry name" value="Sulfatase"/>
</dbReference>
<reference evidence="6 7" key="1">
    <citation type="submission" date="2020-07" db="EMBL/GenBank/DDBJ databases">
        <title>Thermogemmata thermophila gen. nov., sp. nov., a novel moderate thermophilic planctomycete from a Kamchatka hot spring.</title>
        <authorList>
            <person name="Elcheninov A.G."/>
            <person name="Podosokorskaya O.A."/>
            <person name="Kovaleva O.L."/>
            <person name="Novikov A."/>
            <person name="Bonch-Osmolovskaya E.A."/>
            <person name="Toshchakov S.V."/>
            <person name="Kublanov I.V."/>
        </authorList>
    </citation>
    <scope>NUCLEOTIDE SEQUENCE [LARGE SCALE GENOMIC DNA]</scope>
    <source>
        <strain evidence="6 7">2918</strain>
    </source>
</reference>
<dbReference type="InterPro" id="IPR024607">
    <property type="entry name" value="Sulfatase_CS"/>
</dbReference>
<dbReference type="Proteomes" id="UP000542342">
    <property type="component" value="Unassembled WGS sequence"/>
</dbReference>
<dbReference type="AlphaFoldDB" id="A0A7V9ACA0"/>
<keyword evidence="7" id="KW-1185">Reference proteome</keyword>
<evidence type="ECO:0000256" key="1">
    <source>
        <dbReference type="ARBA" id="ARBA00008779"/>
    </source>
</evidence>
<keyword evidence="2" id="KW-0479">Metal-binding</keyword>
<dbReference type="CDD" id="cd16027">
    <property type="entry name" value="SGSH"/>
    <property type="match status" value="1"/>
</dbReference>
<dbReference type="Pfam" id="PF00884">
    <property type="entry name" value="Sulfatase"/>
    <property type="match status" value="1"/>
</dbReference>
<comment type="caution">
    <text evidence="6">The sequence shown here is derived from an EMBL/GenBank/DDBJ whole genome shotgun (WGS) entry which is preliminary data.</text>
</comment>
<accession>A0A7V9ACA0</accession>
<evidence type="ECO:0000256" key="4">
    <source>
        <dbReference type="ARBA" id="ARBA00022837"/>
    </source>
</evidence>
<dbReference type="PROSITE" id="PS00523">
    <property type="entry name" value="SULFATASE_1"/>
    <property type="match status" value="1"/>
</dbReference>
<dbReference type="SUPFAM" id="SSF53649">
    <property type="entry name" value="Alkaline phosphatase-like"/>
    <property type="match status" value="1"/>
</dbReference>
<evidence type="ECO:0000259" key="5">
    <source>
        <dbReference type="Pfam" id="PF00884"/>
    </source>
</evidence>
<organism evidence="6 7">
    <name type="scientific">Thermogemmata fonticola</name>
    <dbReference type="NCBI Taxonomy" id="2755323"/>
    <lineage>
        <taxon>Bacteria</taxon>
        <taxon>Pseudomonadati</taxon>
        <taxon>Planctomycetota</taxon>
        <taxon>Planctomycetia</taxon>
        <taxon>Gemmatales</taxon>
        <taxon>Gemmataceae</taxon>
        <taxon>Thermogemmata</taxon>
    </lineage>
</organism>
<evidence type="ECO:0000313" key="7">
    <source>
        <dbReference type="Proteomes" id="UP000542342"/>
    </source>
</evidence>
<proteinExistence type="inferred from homology"/>
<comment type="similarity">
    <text evidence="1">Belongs to the sulfatase family.</text>
</comment>
<evidence type="ECO:0000256" key="2">
    <source>
        <dbReference type="ARBA" id="ARBA00022723"/>
    </source>
</evidence>
<sequence length="481" mass="55478">MKFPQLYWLVGAVLWVCTCPLLASEKPNFVLITCEDISPHLGCYGDPDAITPHLDRLASQGVRFTQAFTHAPVCAPSRSGIITGMYPTTLGTHHMRSKLVKTPPLFTDYLRKAGYQVVWPPAAGGIGKTDFNFDVPKGWVDLRVDWTAKPEVLRPPFFAIYNITVTHESQVRASRYQYVRNTARLTPQQRHDPNKVRIPPYYPDTWAVRDCMAVYHDNITAMDYIVGDILKLLDEKCLSQNTIVIFYSDHGAGLPRAKRWPYDSGLRVPLIVRWPGVIPAGSVRDDLVALLDLAPTLLALAGVDIPTHMQGRVFLGPKTQSPPEFLFAARDRMDEAYDRIRSVRDKRYRYIRNFHPDLPYMQYINYMDEMPIMRDWRRLAFEGRLNATQKLFMARTKPQEELYDISNDPYEIKNLAQSPEHQEVVRRMREALERWIRETKDLGEIPEAELIRRGIVHDVLSQEYEARRKLHPRTPPVPPED</sequence>
<dbReference type="InterPro" id="IPR000917">
    <property type="entry name" value="Sulfatase_N"/>
</dbReference>
<dbReference type="InterPro" id="IPR017850">
    <property type="entry name" value="Alkaline_phosphatase_core_sf"/>
</dbReference>
<dbReference type="PANTHER" id="PTHR42693:SF53">
    <property type="entry name" value="ENDO-4-O-SULFATASE"/>
    <property type="match status" value="1"/>
</dbReference>
<dbReference type="RefSeq" id="WP_194538800.1">
    <property type="nucleotide sequence ID" value="NZ_JACEFB010000010.1"/>
</dbReference>
<dbReference type="PANTHER" id="PTHR42693">
    <property type="entry name" value="ARYLSULFATASE FAMILY MEMBER"/>
    <property type="match status" value="1"/>
</dbReference>
<feature type="domain" description="Sulfatase N-terminal" evidence="5">
    <location>
        <begin position="27"/>
        <end position="303"/>
    </location>
</feature>
<dbReference type="GO" id="GO:0046872">
    <property type="term" value="F:metal ion binding"/>
    <property type="evidence" value="ECO:0007669"/>
    <property type="project" value="UniProtKB-KW"/>
</dbReference>
<evidence type="ECO:0000313" key="6">
    <source>
        <dbReference type="EMBL" id="MBA2227061.1"/>
    </source>
</evidence>
<dbReference type="Gene3D" id="3.40.720.10">
    <property type="entry name" value="Alkaline Phosphatase, subunit A"/>
    <property type="match status" value="1"/>
</dbReference>
<evidence type="ECO:0000256" key="3">
    <source>
        <dbReference type="ARBA" id="ARBA00022801"/>
    </source>
</evidence>
<name>A0A7V9ACA0_9BACT</name>
<protein>
    <submittedName>
        <fullName evidence="6">Sulfatase</fullName>
    </submittedName>
</protein>
<dbReference type="GO" id="GO:0004065">
    <property type="term" value="F:arylsulfatase activity"/>
    <property type="evidence" value="ECO:0007669"/>
    <property type="project" value="TreeGrafter"/>
</dbReference>
<gene>
    <name evidence="6" type="ORF">H0921_12920</name>
</gene>
<keyword evidence="3" id="KW-0378">Hydrolase</keyword>
<keyword evidence="4" id="KW-0106">Calcium</keyword>